<dbReference type="RefSeq" id="NP_984692.1">
    <property type="nucleotide sequence ID" value="NM_210045.2"/>
</dbReference>
<dbReference type="eggNOG" id="ENOG502S6UN">
    <property type="taxonomic scope" value="Eukaryota"/>
</dbReference>
<protein>
    <recommendedName>
        <fullName evidence="2">Succinate dehydrogenase assembly factor 4, mitochondrial</fullName>
    </recommendedName>
</protein>
<dbReference type="InterPro" id="IPR012875">
    <property type="entry name" value="SDHF4"/>
</dbReference>
<dbReference type="KEGG" id="ago:AGOS_AEL169W"/>
<dbReference type="HOGENOM" id="CLU_101052_1_0_1"/>
<dbReference type="Proteomes" id="UP000000591">
    <property type="component" value="Chromosome V"/>
</dbReference>
<dbReference type="GO" id="GO:0034553">
    <property type="term" value="P:mitochondrial respiratory chain complex II assembly"/>
    <property type="evidence" value="ECO:0000318"/>
    <property type="project" value="GO_Central"/>
</dbReference>
<dbReference type="GeneID" id="4620877"/>
<proteinExistence type="inferred from homology"/>
<dbReference type="InParanoid" id="Q758C1"/>
<feature type="region of interest" description="Disordered" evidence="3">
    <location>
        <begin position="92"/>
        <end position="132"/>
    </location>
</feature>
<dbReference type="FunCoup" id="Q758C1">
    <property type="interactions" value="86"/>
</dbReference>
<gene>
    <name evidence="4" type="ORF">AGOS_AEL169W</name>
</gene>
<evidence type="ECO:0000256" key="1">
    <source>
        <dbReference type="ARBA" id="ARBA00005701"/>
    </source>
</evidence>
<evidence type="ECO:0000313" key="5">
    <source>
        <dbReference type="Proteomes" id="UP000000591"/>
    </source>
</evidence>
<dbReference type="GO" id="GO:0005739">
    <property type="term" value="C:mitochondrion"/>
    <property type="evidence" value="ECO:0000318"/>
    <property type="project" value="GO_Central"/>
</dbReference>
<keyword evidence="5" id="KW-1185">Reference proteome</keyword>
<dbReference type="OMA" id="RITARRW"/>
<dbReference type="Pfam" id="PF07896">
    <property type="entry name" value="DUF1674"/>
    <property type="match status" value="1"/>
</dbReference>
<reference evidence="5" key="2">
    <citation type="journal article" date="2013" name="G3 (Bethesda)">
        <title>Genomes of Ashbya fungi isolated from insects reveal four mating-type loci, numerous translocations, lack of transposons, and distinct gene duplications.</title>
        <authorList>
            <person name="Dietrich F.S."/>
            <person name="Voegeli S."/>
            <person name="Kuo S."/>
            <person name="Philippsen P."/>
        </authorList>
    </citation>
    <scope>GENOME REANNOTATION</scope>
    <source>
        <strain evidence="5">ATCC 10895 / CBS 109.51 / FGSC 9923 / NRRL Y-1056</strain>
    </source>
</reference>
<sequence>MFRSVLRHSYAVPTVNYTWSSRSLIRFFTSDEKAAPPSLPREEQKEFERLQKIAQSQAAIDEYNRQFENDHTKESANSPILKTEIGSFSPEFSKTLPEFEGDKNPETGEIGGPRQDPLRYGDYSYNGRVTDF</sequence>
<comment type="similarity">
    <text evidence="1">Belongs to the SDHAF4 family.</text>
</comment>
<evidence type="ECO:0000256" key="2">
    <source>
        <dbReference type="ARBA" id="ARBA00022170"/>
    </source>
</evidence>
<reference evidence="4 5" key="1">
    <citation type="journal article" date="2004" name="Science">
        <title>The Ashbya gossypii genome as a tool for mapping the ancient Saccharomyces cerevisiae genome.</title>
        <authorList>
            <person name="Dietrich F.S."/>
            <person name="Voegeli S."/>
            <person name="Brachat S."/>
            <person name="Lerch A."/>
            <person name="Gates K."/>
            <person name="Steiner S."/>
            <person name="Mohr C."/>
            <person name="Pohlmann R."/>
            <person name="Luedi P."/>
            <person name="Choi S."/>
            <person name="Wing R.A."/>
            <person name="Flavier A."/>
            <person name="Gaffney T.D."/>
            <person name="Philippsen P."/>
        </authorList>
    </citation>
    <scope>NUCLEOTIDE SEQUENCE [LARGE SCALE GENOMIC DNA]</scope>
    <source>
        <strain evidence="5">ATCC 10895 / CBS 109.51 / FGSC 9923 / NRRL Y-1056</strain>
    </source>
</reference>
<accession>Q758C1</accession>
<dbReference type="EMBL" id="AE016818">
    <property type="protein sequence ID" value="AAS52516.1"/>
    <property type="molecule type" value="Genomic_DNA"/>
</dbReference>
<dbReference type="PANTHER" id="PTHR28524">
    <property type="entry name" value="SUCCINATE DEHYDROGENASE ASSEMBLY FACTOR 4, MITOCHONDRIAL"/>
    <property type="match status" value="1"/>
</dbReference>
<organism evidence="4 5">
    <name type="scientific">Eremothecium gossypii (strain ATCC 10895 / CBS 109.51 / FGSC 9923 / NRRL Y-1056)</name>
    <name type="common">Yeast</name>
    <name type="synonym">Ashbya gossypii</name>
    <dbReference type="NCBI Taxonomy" id="284811"/>
    <lineage>
        <taxon>Eukaryota</taxon>
        <taxon>Fungi</taxon>
        <taxon>Dikarya</taxon>
        <taxon>Ascomycota</taxon>
        <taxon>Saccharomycotina</taxon>
        <taxon>Saccharomycetes</taxon>
        <taxon>Saccharomycetales</taxon>
        <taxon>Saccharomycetaceae</taxon>
        <taxon>Eremothecium</taxon>
    </lineage>
</organism>
<evidence type="ECO:0000256" key="3">
    <source>
        <dbReference type="SAM" id="MobiDB-lite"/>
    </source>
</evidence>
<evidence type="ECO:0000313" key="4">
    <source>
        <dbReference type="EMBL" id="AAS52516.1"/>
    </source>
</evidence>
<dbReference type="STRING" id="284811.Q758C1"/>
<dbReference type="PANTHER" id="PTHR28524:SF3">
    <property type="entry name" value="SUCCINATE DEHYDROGENASE ASSEMBLY FACTOR 4, MITOCHONDRIAL"/>
    <property type="match status" value="1"/>
</dbReference>
<name>Q758C1_EREGS</name>
<dbReference type="AlphaFoldDB" id="Q758C1"/>
<dbReference type="OrthoDB" id="201362at2759"/>